<organism evidence="1 2">
    <name type="scientific">Populus alba x Populus x berolinensis</name>
    <dbReference type="NCBI Taxonomy" id="444605"/>
    <lineage>
        <taxon>Eukaryota</taxon>
        <taxon>Viridiplantae</taxon>
        <taxon>Streptophyta</taxon>
        <taxon>Embryophyta</taxon>
        <taxon>Tracheophyta</taxon>
        <taxon>Spermatophyta</taxon>
        <taxon>Magnoliopsida</taxon>
        <taxon>eudicotyledons</taxon>
        <taxon>Gunneridae</taxon>
        <taxon>Pentapetalae</taxon>
        <taxon>rosids</taxon>
        <taxon>fabids</taxon>
        <taxon>Malpighiales</taxon>
        <taxon>Salicaceae</taxon>
        <taxon>Saliceae</taxon>
        <taxon>Populus</taxon>
    </lineage>
</organism>
<proteinExistence type="predicted"/>
<keyword evidence="2" id="KW-1185">Reference proteome</keyword>
<accession>A0AAD6Q579</accession>
<evidence type="ECO:0000313" key="2">
    <source>
        <dbReference type="Proteomes" id="UP001164929"/>
    </source>
</evidence>
<evidence type="ECO:0000313" key="1">
    <source>
        <dbReference type="EMBL" id="KAJ6977528.1"/>
    </source>
</evidence>
<gene>
    <name evidence="1" type="ORF">NC653_029436</name>
</gene>
<reference evidence="1" key="1">
    <citation type="journal article" date="2023" name="Mol. Ecol. Resour.">
        <title>Chromosome-level genome assembly of a triploid poplar Populus alba 'Berolinensis'.</title>
        <authorList>
            <person name="Chen S."/>
            <person name="Yu Y."/>
            <person name="Wang X."/>
            <person name="Wang S."/>
            <person name="Zhang T."/>
            <person name="Zhou Y."/>
            <person name="He R."/>
            <person name="Meng N."/>
            <person name="Wang Y."/>
            <person name="Liu W."/>
            <person name="Liu Z."/>
            <person name="Liu J."/>
            <person name="Guo Q."/>
            <person name="Huang H."/>
            <person name="Sederoff R.R."/>
            <person name="Wang G."/>
            <person name="Qu G."/>
            <person name="Chen S."/>
        </authorList>
    </citation>
    <scope>NUCLEOTIDE SEQUENCE</scope>
    <source>
        <strain evidence="1">SC-2020</strain>
    </source>
</reference>
<dbReference type="AlphaFoldDB" id="A0AAD6Q579"/>
<sequence>MVKGTIKEVGCFYGDRGNTEDCFRTEPQKIESRLAETTHKMKEL</sequence>
<name>A0AAD6Q579_9ROSI</name>
<protein>
    <submittedName>
        <fullName evidence="1">Uncharacterized protein</fullName>
    </submittedName>
</protein>
<comment type="caution">
    <text evidence="1">The sequence shown here is derived from an EMBL/GenBank/DDBJ whole genome shotgun (WGS) entry which is preliminary data.</text>
</comment>
<dbReference type="EMBL" id="JAQIZT010000012">
    <property type="protein sequence ID" value="KAJ6977528.1"/>
    <property type="molecule type" value="Genomic_DNA"/>
</dbReference>
<dbReference type="Proteomes" id="UP001164929">
    <property type="component" value="Chromosome 12"/>
</dbReference>